<dbReference type="EMBL" id="JACJVO010000005">
    <property type="protein sequence ID" value="MBB6730061.1"/>
    <property type="molecule type" value="Genomic_DNA"/>
</dbReference>
<dbReference type="PANTHER" id="PTHR37829">
    <property type="entry name" value="PHAGE-LIKE ELEMENT PBSX PROTEIN XKDT"/>
    <property type="match status" value="1"/>
</dbReference>
<dbReference type="InterPro" id="IPR052399">
    <property type="entry name" value="Phage_Baseplate_Assmbl_Protein"/>
</dbReference>
<organism evidence="5 6">
    <name type="scientific">Cohnella zeiphila</name>
    <dbReference type="NCBI Taxonomy" id="2761120"/>
    <lineage>
        <taxon>Bacteria</taxon>
        <taxon>Bacillati</taxon>
        <taxon>Bacillota</taxon>
        <taxon>Bacilli</taxon>
        <taxon>Bacillales</taxon>
        <taxon>Paenibacillaceae</taxon>
        <taxon>Cohnella</taxon>
    </lineage>
</organism>
<accession>A0A7X0SHP1</accession>
<name>A0A7X0SHP1_9BACL</name>
<dbReference type="Proteomes" id="UP000564644">
    <property type="component" value="Unassembled WGS sequence"/>
</dbReference>
<evidence type="ECO:0000259" key="2">
    <source>
        <dbReference type="Pfam" id="PF04865"/>
    </source>
</evidence>
<evidence type="ECO:0000259" key="3">
    <source>
        <dbReference type="Pfam" id="PF26078"/>
    </source>
</evidence>
<reference evidence="5 6" key="1">
    <citation type="submission" date="2020-08" db="EMBL/GenBank/DDBJ databases">
        <title>Cohnella phylogeny.</title>
        <authorList>
            <person name="Dunlap C."/>
        </authorList>
    </citation>
    <scope>NUCLEOTIDE SEQUENCE [LARGE SCALE GENOMIC DNA]</scope>
    <source>
        <strain evidence="5 6">CBP 2801</strain>
    </source>
</reference>
<keyword evidence="6" id="KW-1185">Reference proteome</keyword>
<gene>
    <name evidence="5" type="ORF">H7C18_04050</name>
</gene>
<dbReference type="RefSeq" id="WP_185127736.1">
    <property type="nucleotide sequence ID" value="NZ_JACJVO010000005.1"/>
</dbReference>
<comment type="similarity">
    <text evidence="1">Belongs to the Mu gp47/PBSX XkdT family.</text>
</comment>
<feature type="domain" description="Baseplate J-like central" evidence="3">
    <location>
        <begin position="201"/>
        <end position="277"/>
    </location>
</feature>
<dbReference type="Pfam" id="PF26079">
    <property type="entry name" value="Baseplate_J_C"/>
    <property type="match status" value="1"/>
</dbReference>
<evidence type="ECO:0000256" key="1">
    <source>
        <dbReference type="ARBA" id="ARBA00038087"/>
    </source>
</evidence>
<dbReference type="InterPro" id="IPR058531">
    <property type="entry name" value="Baseplate_J_M"/>
</dbReference>
<proteinExistence type="inferred from homology"/>
<dbReference type="Pfam" id="PF26078">
    <property type="entry name" value="Baseplate_J_M"/>
    <property type="match status" value="1"/>
</dbReference>
<dbReference type="InterPro" id="IPR058530">
    <property type="entry name" value="Baseplate_J-like_C"/>
</dbReference>
<comment type="caution">
    <text evidence="5">The sequence shown here is derived from an EMBL/GenBank/DDBJ whole genome shotgun (WGS) entry which is preliminary data.</text>
</comment>
<feature type="domain" description="Baseplate J-like C-terminal" evidence="4">
    <location>
        <begin position="283"/>
        <end position="369"/>
    </location>
</feature>
<dbReference type="InterPro" id="IPR006949">
    <property type="entry name" value="Barrel_Baseplate_J-like"/>
</dbReference>
<evidence type="ECO:0000313" key="5">
    <source>
        <dbReference type="EMBL" id="MBB6730061.1"/>
    </source>
</evidence>
<evidence type="ECO:0000259" key="4">
    <source>
        <dbReference type="Pfam" id="PF26079"/>
    </source>
</evidence>
<protein>
    <submittedName>
        <fullName evidence="5">Baseplate J/gp47 family protein</fullName>
    </submittedName>
</protein>
<sequence>MAVLPEYLTDQTEENIRARMLDRIPADVDKSEGSFVWDAIAPSAYELFNSAVWAQEVLRRGFASTTFGGYLDLRCEEHGLTRRPAVTAAGTVRLNGVPGTKIPAGTLFATAADPVTGSSSIEFATSKEAALDEQGTAEVDIDAVVAGSAGNVAAGAITLIVSALSGVRSVTNEAATTGGTETEDDESLLARYSAKVKSPGTSGNKADYIQWALSVPGVGGVQVAPLWDGPGTVKVTLLDEDKQAASSKIVSDVQELIAPSNGGEGLAPIGAIVTVAASTEVPIHISAKLTLATGTTMDTVKAVIEEGVQAYLQQLAFSDPLVRYTRISAILLDIPPIIDYKDLLVNGLQNVNIEMAAGEVAVLGEVNVS</sequence>
<dbReference type="Pfam" id="PF04865">
    <property type="entry name" value="Baseplate_J"/>
    <property type="match status" value="1"/>
</dbReference>
<feature type="domain" description="Baseplate protein J-like barrel" evidence="2">
    <location>
        <begin position="91"/>
        <end position="179"/>
    </location>
</feature>
<dbReference type="AlphaFoldDB" id="A0A7X0SHP1"/>
<evidence type="ECO:0000313" key="6">
    <source>
        <dbReference type="Proteomes" id="UP000564644"/>
    </source>
</evidence>
<dbReference type="PANTHER" id="PTHR37829:SF3">
    <property type="entry name" value="PROTEIN JAYE-RELATED"/>
    <property type="match status" value="1"/>
</dbReference>